<protein>
    <submittedName>
        <fullName evidence="1">Uncharacterized protein</fullName>
    </submittedName>
</protein>
<dbReference type="KEGG" id="tmz:Tmz1t_3529"/>
<evidence type="ECO:0000313" key="2">
    <source>
        <dbReference type="Proteomes" id="UP000002186"/>
    </source>
</evidence>
<dbReference type="eggNOG" id="ENOG502ZFPW">
    <property type="taxonomic scope" value="Bacteria"/>
</dbReference>
<dbReference type="RefSeq" id="WP_012586002.1">
    <property type="nucleotide sequence ID" value="NC_011662.2"/>
</dbReference>
<dbReference type="Proteomes" id="UP000002186">
    <property type="component" value="Chromosome"/>
</dbReference>
<dbReference type="AlphaFoldDB" id="C4KDF7"/>
<reference evidence="2" key="1">
    <citation type="submission" date="2009-05" db="EMBL/GenBank/DDBJ databases">
        <title>Complete sequence of chromosome of Thauera sp. MZ1T.</title>
        <authorList>
            <consortium name="US DOE Joint Genome Institute"/>
            <person name="Lucas S."/>
            <person name="Copeland A."/>
            <person name="Lapidus A."/>
            <person name="Glavina del Rio T."/>
            <person name="Dalin E."/>
            <person name="Tice H."/>
            <person name="Bruce D."/>
            <person name="Goodwin L."/>
            <person name="Pitluck S."/>
            <person name="Sims D."/>
            <person name="Brettin T."/>
            <person name="Detter J.C."/>
            <person name="Han C."/>
            <person name="Larimer F."/>
            <person name="Land M."/>
            <person name="Hauser L."/>
            <person name="Kyrpides N."/>
            <person name="Mikhailova N."/>
            <person name="Sayler G.S."/>
        </authorList>
    </citation>
    <scope>NUCLEOTIDE SEQUENCE [LARGE SCALE GENOMIC DNA]</scope>
    <source>
        <strain evidence="2">MZ1T</strain>
    </source>
</reference>
<dbReference type="STRING" id="85643.Tmz1t_3529"/>
<dbReference type="EMBL" id="CP001281">
    <property type="protein sequence ID" value="ACR02123.1"/>
    <property type="molecule type" value="Genomic_DNA"/>
</dbReference>
<dbReference type="OrthoDB" id="8527581at2"/>
<keyword evidence="2" id="KW-1185">Reference proteome</keyword>
<dbReference type="HOGENOM" id="CLU_2332684_0_0_4"/>
<name>C4KDF7_THASP</name>
<sequence length="98" mass="10372">MSAHSSASRRRVAANAGPEYDTHPELALAAVLQLLSRFPARRSPALAQAIAGHFRVIGSDQRLSACVRDCAARLVAEWEAYAVLGDAGDGGHDPQALH</sequence>
<organism evidence="1 2">
    <name type="scientific">Thauera aminoaromatica</name>
    <dbReference type="NCBI Taxonomy" id="164330"/>
    <lineage>
        <taxon>Bacteria</taxon>
        <taxon>Pseudomonadati</taxon>
        <taxon>Pseudomonadota</taxon>
        <taxon>Betaproteobacteria</taxon>
        <taxon>Rhodocyclales</taxon>
        <taxon>Zoogloeaceae</taxon>
        <taxon>Thauera</taxon>
    </lineage>
</organism>
<reference evidence="1 2" key="2">
    <citation type="journal article" date="2012" name="Stand. Genomic Sci.">
        <title>Complete genome sequence of Thauera aminoaromatica strain MZ1T.</title>
        <authorList>
            <person name="Jiang K."/>
            <person name="Sanseverino J."/>
            <person name="Chauhan A."/>
            <person name="Lucas S."/>
            <person name="Copeland A."/>
            <person name="Lapidus A."/>
            <person name="Del Rio T.G."/>
            <person name="Dalin E."/>
            <person name="Tice H."/>
            <person name="Bruce D."/>
            <person name="Goodwin L."/>
            <person name="Pitluck S."/>
            <person name="Sims D."/>
            <person name="Brettin T."/>
            <person name="Detter J.C."/>
            <person name="Han C."/>
            <person name="Chang Y.J."/>
            <person name="Larimer F."/>
            <person name="Land M."/>
            <person name="Hauser L."/>
            <person name="Kyrpides N.C."/>
            <person name="Mikhailova N."/>
            <person name="Moser S."/>
            <person name="Jegier P."/>
            <person name="Close D."/>
            <person name="Debruyn J.M."/>
            <person name="Wang Y."/>
            <person name="Layton A.C."/>
            <person name="Allen M.S."/>
            <person name="Sayler G.S."/>
        </authorList>
    </citation>
    <scope>NUCLEOTIDE SEQUENCE [LARGE SCALE GENOMIC DNA]</scope>
    <source>
        <strain evidence="1 2">MZ1T</strain>
    </source>
</reference>
<accession>C4KDF7</accession>
<proteinExistence type="predicted"/>
<gene>
    <name evidence="1" type="ordered locus">Tmz1t_3529</name>
</gene>
<evidence type="ECO:0000313" key="1">
    <source>
        <dbReference type="EMBL" id="ACR02123.1"/>
    </source>
</evidence>